<sequence>MSAPSAYPRPLAEVVAAGRALVAELGRTPSQREVRKHLRVGAPRAREVLAQLDETAAADLVATVPPDGPEPATMGQTTTVGPTCVGQTTTQVTPAVEPAENVARRVASWPLVLLALPAFVAIWSGWTGLGGMTGFGPVHPLPGIADGFTINSAITLPIGVESYAAYALRVWLGAGTGDRARRFARVSAIASLITGALGQVGYHLLTAAGATRAPWPITALVACLPIATLGMGAALAHLVRAGESR</sequence>
<evidence type="ECO:0000313" key="3">
    <source>
        <dbReference type="Proteomes" id="UP000614996"/>
    </source>
</evidence>
<name>A0A8J4AI31_9ACTN</name>
<dbReference type="RefSeq" id="WP_207127595.1">
    <property type="nucleotide sequence ID" value="NZ_BOPO01000110.1"/>
</dbReference>
<evidence type="ECO:0000313" key="2">
    <source>
        <dbReference type="EMBL" id="GIL29945.1"/>
    </source>
</evidence>
<accession>A0A8J4AI31</accession>
<keyword evidence="3" id="KW-1185">Reference proteome</keyword>
<keyword evidence="1" id="KW-0472">Membrane</keyword>
<dbReference type="Proteomes" id="UP000614996">
    <property type="component" value="Unassembled WGS sequence"/>
</dbReference>
<feature type="transmembrane region" description="Helical" evidence="1">
    <location>
        <begin position="149"/>
        <end position="171"/>
    </location>
</feature>
<dbReference type="AlphaFoldDB" id="A0A8J4AI31"/>
<keyword evidence="1" id="KW-1133">Transmembrane helix</keyword>
<comment type="caution">
    <text evidence="2">The sequence shown here is derived from an EMBL/GenBank/DDBJ whole genome shotgun (WGS) entry which is preliminary data.</text>
</comment>
<feature type="transmembrane region" description="Helical" evidence="1">
    <location>
        <begin position="111"/>
        <end position="129"/>
    </location>
</feature>
<gene>
    <name evidence="2" type="ORF">NUM_51990</name>
</gene>
<evidence type="ECO:0000256" key="1">
    <source>
        <dbReference type="SAM" id="Phobius"/>
    </source>
</evidence>
<keyword evidence="1" id="KW-0812">Transmembrane</keyword>
<dbReference type="EMBL" id="BOPO01000110">
    <property type="protein sequence ID" value="GIL29945.1"/>
    <property type="molecule type" value="Genomic_DNA"/>
</dbReference>
<organism evidence="2 3">
    <name type="scientific">Actinocatenispora comari</name>
    <dbReference type="NCBI Taxonomy" id="2807577"/>
    <lineage>
        <taxon>Bacteria</taxon>
        <taxon>Bacillati</taxon>
        <taxon>Actinomycetota</taxon>
        <taxon>Actinomycetes</taxon>
        <taxon>Micromonosporales</taxon>
        <taxon>Micromonosporaceae</taxon>
        <taxon>Actinocatenispora</taxon>
    </lineage>
</organism>
<feature type="transmembrane region" description="Helical" evidence="1">
    <location>
        <begin position="217"/>
        <end position="239"/>
    </location>
</feature>
<feature type="transmembrane region" description="Helical" evidence="1">
    <location>
        <begin position="183"/>
        <end position="205"/>
    </location>
</feature>
<protein>
    <submittedName>
        <fullName evidence="2">ABC transporter permease</fullName>
    </submittedName>
</protein>
<proteinExistence type="predicted"/>
<reference evidence="3" key="1">
    <citation type="journal article" date="2021" name="Int. J. Syst. Evol. Microbiol.">
        <title>Actinocatenispora comari sp. nov., an endophytic actinomycete isolated from aerial parts of Comarum salesowianum.</title>
        <authorList>
            <person name="Oyunbileg N."/>
            <person name="Iizaka Y."/>
            <person name="Hamada M."/>
            <person name="Davaapurev B.O."/>
            <person name="Fukumoto A."/>
            <person name="Tsetseg B."/>
            <person name="Kato F."/>
            <person name="Tamura T."/>
            <person name="Batkhuu J."/>
            <person name="Anzai Y."/>
        </authorList>
    </citation>
    <scope>NUCLEOTIDE SEQUENCE [LARGE SCALE GENOMIC DNA]</scope>
    <source>
        <strain evidence="3">NUM-2625</strain>
    </source>
</reference>